<evidence type="ECO:0000259" key="5">
    <source>
        <dbReference type="Pfam" id="PF13458"/>
    </source>
</evidence>
<keyword evidence="7" id="KW-1185">Reference proteome</keyword>
<dbReference type="CDD" id="cd06339">
    <property type="entry name" value="PBP1_YraM_LppC_lipoprotein-like"/>
    <property type="match status" value="1"/>
</dbReference>
<gene>
    <name evidence="6" type="ORF">J2D75_02135</name>
</gene>
<dbReference type="PANTHER" id="PTHR30483">
    <property type="entry name" value="LEUCINE-SPECIFIC-BINDING PROTEIN"/>
    <property type="match status" value="1"/>
</dbReference>
<dbReference type="Proteomes" id="UP000664399">
    <property type="component" value="Unassembled WGS sequence"/>
</dbReference>
<dbReference type="InterPro" id="IPR051010">
    <property type="entry name" value="BCAA_transport"/>
</dbReference>
<keyword evidence="2 4" id="KW-0732">Signal</keyword>
<name>A0ABS3LI95_9PROT</name>
<feature type="chain" id="PRO_5046191717" evidence="4">
    <location>
        <begin position="21"/>
        <end position="504"/>
    </location>
</feature>
<dbReference type="SUPFAM" id="SSF53822">
    <property type="entry name" value="Periplasmic binding protein-like I"/>
    <property type="match status" value="1"/>
</dbReference>
<organism evidence="6 7">
    <name type="scientific">Acetobacter suratthaniensis</name>
    <dbReference type="NCBI Taxonomy" id="1502841"/>
    <lineage>
        <taxon>Bacteria</taxon>
        <taxon>Pseudomonadati</taxon>
        <taxon>Pseudomonadota</taxon>
        <taxon>Alphaproteobacteria</taxon>
        <taxon>Acetobacterales</taxon>
        <taxon>Acetobacteraceae</taxon>
        <taxon>Acetobacter</taxon>
    </lineage>
</organism>
<evidence type="ECO:0000256" key="3">
    <source>
        <dbReference type="ARBA" id="ARBA00022970"/>
    </source>
</evidence>
<accession>A0ABS3LI95</accession>
<dbReference type="PANTHER" id="PTHR30483:SF6">
    <property type="entry name" value="PERIPLASMIC BINDING PROTEIN OF ABC TRANSPORTER FOR NATURAL AMINO ACIDS"/>
    <property type="match status" value="1"/>
</dbReference>
<evidence type="ECO:0000313" key="6">
    <source>
        <dbReference type="EMBL" id="MBO1327276.1"/>
    </source>
</evidence>
<protein>
    <submittedName>
        <fullName evidence="6">Penicillin-binding protein activator</fullName>
    </submittedName>
</protein>
<evidence type="ECO:0000256" key="2">
    <source>
        <dbReference type="ARBA" id="ARBA00022729"/>
    </source>
</evidence>
<evidence type="ECO:0000313" key="7">
    <source>
        <dbReference type="Proteomes" id="UP000664399"/>
    </source>
</evidence>
<feature type="signal peptide" evidence="4">
    <location>
        <begin position="1"/>
        <end position="20"/>
    </location>
</feature>
<dbReference type="EMBL" id="JAFVMG010000001">
    <property type="protein sequence ID" value="MBO1327276.1"/>
    <property type="molecule type" value="Genomic_DNA"/>
</dbReference>
<evidence type="ECO:0000256" key="1">
    <source>
        <dbReference type="ARBA" id="ARBA00010062"/>
    </source>
</evidence>
<comment type="caution">
    <text evidence="6">The sequence shown here is derived from an EMBL/GenBank/DDBJ whole genome shotgun (WGS) entry which is preliminary data.</text>
</comment>
<reference evidence="6 7" key="1">
    <citation type="submission" date="2021-03" db="EMBL/GenBank/DDBJ databases">
        <title>The complete genome sequence of Acetobacter suratthaniensis TBRC 1719.</title>
        <authorList>
            <person name="Charoenyingcharoen P."/>
            <person name="Yukphan P."/>
        </authorList>
    </citation>
    <scope>NUCLEOTIDE SEQUENCE [LARGE SCALE GENOMIC DNA]</scope>
    <source>
        <strain evidence="6 7">TBRC 1719</strain>
    </source>
</reference>
<dbReference type="InterPro" id="IPR028082">
    <property type="entry name" value="Peripla_BP_I"/>
</dbReference>
<feature type="domain" description="Leucine-binding protein" evidence="5">
    <location>
        <begin position="83"/>
        <end position="470"/>
    </location>
</feature>
<keyword evidence="3" id="KW-0029">Amino-acid transport</keyword>
<dbReference type="Pfam" id="PF13458">
    <property type="entry name" value="Peripla_BP_6"/>
    <property type="match status" value="1"/>
</dbReference>
<comment type="similarity">
    <text evidence="1">Belongs to the leucine-binding protein family.</text>
</comment>
<keyword evidence="3" id="KW-0813">Transport</keyword>
<proteinExistence type="inferred from homology"/>
<evidence type="ECO:0000256" key="4">
    <source>
        <dbReference type="SAM" id="SignalP"/>
    </source>
</evidence>
<dbReference type="InterPro" id="IPR028081">
    <property type="entry name" value="Leu-bd"/>
</dbReference>
<dbReference type="Gene3D" id="3.40.50.2300">
    <property type="match status" value="1"/>
</dbReference>
<sequence>MTRAYSLLSGLCAQALAANAPPSKAGMARISVAYATYAPKGRGLAALGLGGLLLAGCAQQSSGPGAGPASVPEAQKPAATRSVGVLLPLSGANAPLGRELLAGAEMALAMQPVQGTPGVQLKVDAHDTAAPGGAAEAAAAAVRAGDSVLIGPLTSGDTAEAAPAAQAGRVPVLALTSDVTQARPGIWVMGITPEDQVQRLVEQARQEGRKRFAALLPDNPLGRAMGNGLQVACRDQGLAEPVISYHSSAPDSVTDALKQLSGINSNGASLPAGVAGAAPDTQAQPLPADLATALGQAGNEAASAPASVPGGNVSNGVAGMSASGQSIAPPSLPFDALLLGDTGLPLKTVMTALNDMQVSLPAVRIMGPGLWAAFASKLGPIRGAWYAAPNPSARQGFVARFSAQYQHAPKPLVDLTYDAAGAIRTLTDEGAKDFPPKLLTRPAGFQGVDGAFVLLPDGRVRRALAVFEVIGSGADARMIATAPTNVAPRVAPASSAVKAPAGGA</sequence>